<dbReference type="Proteomes" id="UP000422221">
    <property type="component" value="Unassembled WGS sequence"/>
</dbReference>
<protein>
    <submittedName>
        <fullName evidence="7">Helix-turn-helix domain-containing protein</fullName>
    </submittedName>
</protein>
<dbReference type="GO" id="GO:0043565">
    <property type="term" value="F:sequence-specific DNA binding"/>
    <property type="evidence" value="ECO:0007669"/>
    <property type="project" value="InterPro"/>
</dbReference>
<dbReference type="InterPro" id="IPR009057">
    <property type="entry name" value="Homeodomain-like_sf"/>
</dbReference>
<proteinExistence type="predicted"/>
<evidence type="ECO:0000259" key="6">
    <source>
        <dbReference type="PROSITE" id="PS01124"/>
    </source>
</evidence>
<keyword evidence="3" id="KW-0804">Transcription</keyword>
<dbReference type="Gene3D" id="1.10.10.60">
    <property type="entry name" value="Homeodomain-like"/>
    <property type="match status" value="1"/>
</dbReference>
<sequence>MEVNIYKFLMGASSFIIAILGVMLATTILPKNGLDKLRKARSILVPSYFILALLSLVCCLTGYDRFVEPTSTLFVASFQALLFTMSMLVFIRPGEVLWRTVFRQAAVITVAGIVLFIALFCFTDYYSWFFYTGITAYVIQMTFYTRKFTLAYRKTVQEVDDYYDDDEESRLRWVKIGFYTALAIGVMAMSIIFYPGLYKFFVPLYVLFYSFMVMWFVNYYRRMKFAIPVISATMQEQQTEAGLPEAVSKNTEVNTDNNAEEESGKDQVEFTTKKERMLHERLQQYIDLKEFCQKDVPSESVVASLGTTKSFLRRYMNEHYGIWFSTWRNELRIHEACILWNKCPSIPITNMTKMIGYANNGNFCRDFKKIVGITPKEYCMQVRTKSGSETSLNPEVSPLEK</sequence>
<feature type="transmembrane region" description="Helical" evidence="5">
    <location>
        <begin position="42"/>
        <end position="63"/>
    </location>
</feature>
<dbReference type="AlphaFoldDB" id="A0A7J4XI38"/>
<accession>A0A7J4XI38</accession>
<keyword evidence="5" id="KW-0812">Transmembrane</keyword>
<reference evidence="7 8" key="1">
    <citation type="journal article" date="2019" name="Nat. Med.">
        <title>A library of human gut bacterial isolates paired with longitudinal multiomics data enables mechanistic microbiome research.</title>
        <authorList>
            <person name="Poyet M."/>
            <person name="Groussin M."/>
            <person name="Gibbons S.M."/>
            <person name="Avila-Pacheco J."/>
            <person name="Jiang X."/>
            <person name="Kearney S.M."/>
            <person name="Perrotta A.R."/>
            <person name="Berdy B."/>
            <person name="Zhao S."/>
            <person name="Lieberman T.D."/>
            <person name="Swanson P.K."/>
            <person name="Smith M."/>
            <person name="Roesemann S."/>
            <person name="Alexander J.E."/>
            <person name="Rich S.A."/>
            <person name="Livny J."/>
            <person name="Vlamakis H."/>
            <person name="Clish C."/>
            <person name="Bullock K."/>
            <person name="Deik A."/>
            <person name="Scott J."/>
            <person name="Pierce K.A."/>
            <person name="Xavier R.J."/>
            <person name="Alm E.J."/>
        </authorList>
    </citation>
    <scope>NUCLEOTIDE SEQUENCE [LARGE SCALE GENOMIC DNA]</scope>
    <source>
        <strain evidence="7 8">BIOML-A10</strain>
    </source>
</reference>
<dbReference type="PANTHER" id="PTHR43280:SF27">
    <property type="entry name" value="TRANSCRIPTIONAL REGULATOR MTLR"/>
    <property type="match status" value="1"/>
</dbReference>
<name>A0A7J4XI38_9BACE</name>
<feature type="transmembrane region" description="Helical" evidence="5">
    <location>
        <begin position="6"/>
        <end position="30"/>
    </location>
</feature>
<dbReference type="SUPFAM" id="SSF46689">
    <property type="entry name" value="Homeodomain-like"/>
    <property type="match status" value="1"/>
</dbReference>
<evidence type="ECO:0000256" key="3">
    <source>
        <dbReference type="ARBA" id="ARBA00023163"/>
    </source>
</evidence>
<feature type="domain" description="HTH araC/xylS-type" evidence="6">
    <location>
        <begin position="280"/>
        <end position="381"/>
    </location>
</feature>
<dbReference type="PANTHER" id="PTHR43280">
    <property type="entry name" value="ARAC-FAMILY TRANSCRIPTIONAL REGULATOR"/>
    <property type="match status" value="1"/>
</dbReference>
<feature type="compositionally biased region" description="Polar residues" evidence="4">
    <location>
        <begin position="248"/>
        <end position="257"/>
    </location>
</feature>
<feature type="transmembrane region" description="Helical" evidence="5">
    <location>
        <begin position="126"/>
        <end position="144"/>
    </location>
</feature>
<feature type="transmembrane region" description="Helical" evidence="5">
    <location>
        <begin position="101"/>
        <end position="120"/>
    </location>
</feature>
<feature type="transmembrane region" description="Helical" evidence="5">
    <location>
        <begin position="200"/>
        <end position="220"/>
    </location>
</feature>
<gene>
    <name evidence="7" type="ORF">F3F73_11850</name>
</gene>
<keyword evidence="5" id="KW-1133">Transmembrane helix</keyword>
<evidence type="ECO:0000256" key="4">
    <source>
        <dbReference type="SAM" id="MobiDB-lite"/>
    </source>
</evidence>
<evidence type="ECO:0000313" key="8">
    <source>
        <dbReference type="Proteomes" id="UP000422221"/>
    </source>
</evidence>
<evidence type="ECO:0000256" key="5">
    <source>
        <dbReference type="SAM" id="Phobius"/>
    </source>
</evidence>
<dbReference type="EMBL" id="VWMK01000011">
    <property type="protein sequence ID" value="KAA3764547.1"/>
    <property type="molecule type" value="Genomic_DNA"/>
</dbReference>
<evidence type="ECO:0000313" key="7">
    <source>
        <dbReference type="EMBL" id="KAA3764547.1"/>
    </source>
</evidence>
<dbReference type="RefSeq" id="WP_130058243.1">
    <property type="nucleotide sequence ID" value="NZ_RCXT01000003.1"/>
</dbReference>
<dbReference type="Pfam" id="PF12833">
    <property type="entry name" value="HTH_18"/>
    <property type="match status" value="1"/>
</dbReference>
<feature type="transmembrane region" description="Helical" evidence="5">
    <location>
        <begin position="69"/>
        <end position="89"/>
    </location>
</feature>
<keyword evidence="2" id="KW-0238">DNA-binding</keyword>
<dbReference type="SMART" id="SM00342">
    <property type="entry name" value="HTH_ARAC"/>
    <property type="match status" value="1"/>
</dbReference>
<comment type="caution">
    <text evidence="7">The sequence shown here is derived from an EMBL/GenBank/DDBJ whole genome shotgun (WGS) entry which is preliminary data.</text>
</comment>
<feature type="transmembrane region" description="Helical" evidence="5">
    <location>
        <begin position="176"/>
        <end position="194"/>
    </location>
</feature>
<keyword evidence="5" id="KW-0472">Membrane</keyword>
<keyword evidence="1" id="KW-0805">Transcription regulation</keyword>
<dbReference type="InterPro" id="IPR018060">
    <property type="entry name" value="HTH_AraC"/>
</dbReference>
<dbReference type="PROSITE" id="PS01124">
    <property type="entry name" value="HTH_ARAC_FAMILY_2"/>
    <property type="match status" value="1"/>
</dbReference>
<feature type="region of interest" description="Disordered" evidence="4">
    <location>
        <begin position="241"/>
        <end position="267"/>
    </location>
</feature>
<organism evidence="7 8">
    <name type="scientific">Bacteroides salyersiae</name>
    <dbReference type="NCBI Taxonomy" id="291644"/>
    <lineage>
        <taxon>Bacteria</taxon>
        <taxon>Pseudomonadati</taxon>
        <taxon>Bacteroidota</taxon>
        <taxon>Bacteroidia</taxon>
        <taxon>Bacteroidales</taxon>
        <taxon>Bacteroidaceae</taxon>
        <taxon>Bacteroides</taxon>
    </lineage>
</organism>
<evidence type="ECO:0000256" key="1">
    <source>
        <dbReference type="ARBA" id="ARBA00023015"/>
    </source>
</evidence>
<dbReference type="GO" id="GO:0003700">
    <property type="term" value="F:DNA-binding transcription factor activity"/>
    <property type="evidence" value="ECO:0007669"/>
    <property type="project" value="InterPro"/>
</dbReference>
<evidence type="ECO:0000256" key="2">
    <source>
        <dbReference type="ARBA" id="ARBA00023125"/>
    </source>
</evidence>